<comment type="caution">
    <text evidence="1">The sequence shown here is derived from an EMBL/GenBank/DDBJ whole genome shotgun (WGS) entry which is preliminary data.</text>
</comment>
<dbReference type="AlphaFoldDB" id="A0A8H7ALH2"/>
<sequence length="156" mass="17401">MASNTWFIELLESERATFDDSPFPLPKHQNDAFTLCCELLREDQVSLAKRSKQRRSTRVQARTLLSDIFLGVGPEVFLLCTLSTSISKIASVALKGLVPELRRWWKAASHPHGLTETAKELCEANSISSLVVPIRKRQHSDVSNITGIPPPFCMAP</sequence>
<dbReference type="OrthoDB" id="4540678at2759"/>
<gene>
    <name evidence="1" type="ORF">GJ744_007969</name>
</gene>
<accession>A0A8H7ALH2</accession>
<keyword evidence="2" id="KW-1185">Reference proteome</keyword>
<protein>
    <submittedName>
        <fullName evidence="1">Uncharacterized protein</fullName>
    </submittedName>
</protein>
<name>A0A8H7ALH2_9EURO</name>
<reference evidence="1" key="1">
    <citation type="submission" date="2020-02" db="EMBL/GenBank/DDBJ databases">
        <authorList>
            <person name="Palmer J.M."/>
        </authorList>
    </citation>
    <scope>NUCLEOTIDE SEQUENCE</scope>
    <source>
        <strain evidence="1">EPUS1.4</strain>
        <tissue evidence="1">Thallus</tissue>
    </source>
</reference>
<evidence type="ECO:0000313" key="1">
    <source>
        <dbReference type="EMBL" id="KAF7509569.1"/>
    </source>
</evidence>
<evidence type="ECO:0000313" key="2">
    <source>
        <dbReference type="Proteomes" id="UP000606974"/>
    </source>
</evidence>
<proteinExistence type="predicted"/>
<dbReference type="EMBL" id="JAACFV010000040">
    <property type="protein sequence ID" value="KAF7509569.1"/>
    <property type="molecule type" value="Genomic_DNA"/>
</dbReference>
<organism evidence="1 2">
    <name type="scientific">Endocarpon pusillum</name>
    <dbReference type="NCBI Taxonomy" id="364733"/>
    <lineage>
        <taxon>Eukaryota</taxon>
        <taxon>Fungi</taxon>
        <taxon>Dikarya</taxon>
        <taxon>Ascomycota</taxon>
        <taxon>Pezizomycotina</taxon>
        <taxon>Eurotiomycetes</taxon>
        <taxon>Chaetothyriomycetidae</taxon>
        <taxon>Verrucariales</taxon>
        <taxon>Verrucariaceae</taxon>
        <taxon>Endocarpon</taxon>
    </lineage>
</organism>
<dbReference type="Proteomes" id="UP000606974">
    <property type="component" value="Unassembled WGS sequence"/>
</dbReference>